<sequence length="657" mass="70559">MEVVPMMNVRVVMEGVGMSIPIDYNILLWKIIVAFGVLCDAVVRADASGDLSRGHARYLEATFLFHLSSAWRKRLCLQLSLRKEVQALWRRRLWSRQRRCCRRWRLEQRRRRKILGRWGTTTNAGTCCTESRGAATTTAPSRQHCRVRHLPSTNVCSGRGRGRGGGGLGRLVHCAGYRGAEEASAISFGTVIFVCKTPRRKTGPDAPPGAIPPPPPSQPKALAASAFEGELREGRMNEGEQNSRGPEGGTPSVLRHSLSPLASHPPLYSASRGVRGRREGKTRGGGRLGEGVGKPRNAHLLRTTPKPPPPLLPPRRRRPLQNPPGRSARRRRRRASVAFPSPPPAPPPPANPELTVAQTSPPGPAGPARPSPHALRTLSNPLGSRRLLREETLAAAEAGAARLEAGRRRGAGYGEPSNGARAGAQRRRVLAEHGRGAAAAVAAGAQGPLHHWQPWSPSIFLPLGRRLGSAHVLGEEGAGARASPEGGGTCASADDASRSSPLPLQPVRPHPAAPAVRAGGGRRRRRRLLSRRRWWPEGLLQRLQPTPFKGTRATASRVSVPRSAPPPRHESGFLPRRVEEPSSSSPHLGSTPARAALAPSEDAPALGAAGSAEGRWLFGIDAPFCAAQLQLPCGPLAFRRPRASQPGRYCSCLQLTA</sequence>
<feature type="region of interest" description="Disordered" evidence="1">
    <location>
        <begin position="545"/>
        <end position="599"/>
    </location>
</feature>
<dbReference type="RefSeq" id="XP_019792085.2">
    <property type="nucleotide sequence ID" value="XM_019936526.2"/>
</dbReference>
<accession>A0A2U4BFU0</accession>
<dbReference type="AlphaFoldDB" id="A0A2U4BFU0"/>
<feature type="compositionally biased region" description="Basic and acidic residues" evidence="1">
    <location>
        <begin position="567"/>
        <end position="580"/>
    </location>
</feature>
<dbReference type="Proteomes" id="UP000245320">
    <property type="component" value="Chromosome 18"/>
</dbReference>
<dbReference type="PANTHER" id="PTHR23330:SF9">
    <property type="entry name" value="PROLINE-RICH PROTEIN 11"/>
    <property type="match status" value="1"/>
</dbReference>
<feature type="region of interest" description="Disordered" evidence="1">
    <location>
        <begin position="476"/>
        <end position="525"/>
    </location>
</feature>
<organism evidence="2 3">
    <name type="scientific">Tursiops truncatus</name>
    <name type="common">Atlantic bottle-nosed dolphin</name>
    <name type="synonym">Delphinus truncatus</name>
    <dbReference type="NCBI Taxonomy" id="9739"/>
    <lineage>
        <taxon>Eukaryota</taxon>
        <taxon>Metazoa</taxon>
        <taxon>Chordata</taxon>
        <taxon>Craniata</taxon>
        <taxon>Vertebrata</taxon>
        <taxon>Euteleostomi</taxon>
        <taxon>Mammalia</taxon>
        <taxon>Eutheria</taxon>
        <taxon>Laurasiatheria</taxon>
        <taxon>Artiodactyla</taxon>
        <taxon>Whippomorpha</taxon>
        <taxon>Cetacea</taxon>
        <taxon>Odontoceti</taxon>
        <taxon>Delphinidae</taxon>
        <taxon>Tursiops</taxon>
    </lineage>
</organism>
<evidence type="ECO:0000313" key="2">
    <source>
        <dbReference type="Proteomes" id="UP000245320"/>
    </source>
</evidence>
<gene>
    <name evidence="3" type="primary">LOC109550216</name>
</gene>
<reference evidence="3" key="1">
    <citation type="submission" date="2025-08" db="UniProtKB">
        <authorList>
            <consortium name="RefSeq"/>
        </authorList>
    </citation>
    <scope>IDENTIFICATION</scope>
    <source>
        <tissue evidence="3">Spleen</tissue>
    </source>
</reference>
<protein>
    <submittedName>
        <fullName evidence="3">SH3 and multiple ankyrin repeat domains protein 1-like</fullName>
    </submittedName>
</protein>
<dbReference type="PANTHER" id="PTHR23330">
    <property type="entry name" value="P300 TRANSCRIPTIONAL COFACTOR JMY-RELATED"/>
    <property type="match status" value="1"/>
</dbReference>
<feature type="compositionally biased region" description="Pro residues" evidence="1">
    <location>
        <begin position="340"/>
        <end position="351"/>
    </location>
</feature>
<proteinExistence type="predicted"/>
<evidence type="ECO:0000313" key="3">
    <source>
        <dbReference type="RefSeq" id="XP_019792085.2"/>
    </source>
</evidence>
<dbReference type="OrthoDB" id="9717720at2759"/>
<feature type="compositionally biased region" description="Pro residues" evidence="1">
    <location>
        <begin position="361"/>
        <end position="370"/>
    </location>
</feature>
<feature type="compositionally biased region" description="Pro residues" evidence="1">
    <location>
        <begin position="503"/>
        <end position="512"/>
    </location>
</feature>
<feature type="region of interest" description="Disordered" evidence="1">
    <location>
        <begin position="199"/>
        <end position="379"/>
    </location>
</feature>
<dbReference type="InParanoid" id="A0A2U4BFU0"/>
<feature type="compositionally biased region" description="Pro residues" evidence="1">
    <location>
        <begin position="205"/>
        <end position="218"/>
    </location>
</feature>
<keyword evidence="2" id="KW-1185">Reference proteome</keyword>
<name>A0A2U4BFU0_TURTR</name>
<evidence type="ECO:0000256" key="1">
    <source>
        <dbReference type="SAM" id="MobiDB-lite"/>
    </source>
</evidence>
<feature type="compositionally biased region" description="Gly residues" evidence="1">
    <location>
        <begin position="283"/>
        <end position="292"/>
    </location>
</feature>
<feature type="compositionally biased region" description="Basic and acidic residues" evidence="1">
    <location>
        <begin position="229"/>
        <end position="238"/>
    </location>
</feature>